<feature type="compositionally biased region" description="Polar residues" evidence="1">
    <location>
        <begin position="104"/>
        <end position="115"/>
    </location>
</feature>
<evidence type="ECO:0000313" key="3">
    <source>
        <dbReference type="Proteomes" id="UP001221909"/>
    </source>
</evidence>
<dbReference type="InterPro" id="IPR036388">
    <property type="entry name" value="WH-like_DNA-bd_sf"/>
</dbReference>
<name>A0ABT5MT02_9PAST</name>
<dbReference type="Proteomes" id="UP001221909">
    <property type="component" value="Unassembled WGS sequence"/>
</dbReference>
<protein>
    <submittedName>
        <fullName evidence="2">Uncharacterized protein</fullName>
    </submittedName>
</protein>
<dbReference type="EMBL" id="JAQSJE010000009">
    <property type="protein sequence ID" value="MDD0824634.1"/>
    <property type="molecule type" value="Genomic_DNA"/>
</dbReference>
<keyword evidence="3" id="KW-1185">Reference proteome</keyword>
<dbReference type="InterPro" id="IPR036390">
    <property type="entry name" value="WH_DNA-bd_sf"/>
</dbReference>
<dbReference type="RefSeq" id="WP_273748979.1">
    <property type="nucleotide sequence ID" value="NZ_JAQSJE010000009.1"/>
</dbReference>
<evidence type="ECO:0000256" key="1">
    <source>
        <dbReference type="SAM" id="MobiDB-lite"/>
    </source>
</evidence>
<dbReference type="Gene3D" id="1.10.10.10">
    <property type="entry name" value="Winged helix-like DNA-binding domain superfamily/Winged helix DNA-binding domain"/>
    <property type="match status" value="1"/>
</dbReference>
<gene>
    <name evidence="2" type="ORF">PTQ27_09205</name>
</gene>
<dbReference type="SUPFAM" id="SSF46785">
    <property type="entry name" value="Winged helix' DNA-binding domain"/>
    <property type="match status" value="1"/>
</dbReference>
<reference evidence="2 3" key="1">
    <citation type="submission" date="2023-02" db="EMBL/GenBank/DDBJ databases">
        <title>Mannheimia cairiniae sp. nov., a novel species of Mannheimia obtained from moscovy ducks (Cairina moschata) and reclassification of Mannheimia ovis as heterotypic synonym of Mannheimia pernigra.</title>
        <authorList>
            <person name="Christensen H."/>
        </authorList>
    </citation>
    <scope>NUCLEOTIDE SEQUENCE [LARGE SCALE GENOMIC DNA]</scope>
    <source>
        <strain evidence="2 3">AT1</strain>
    </source>
</reference>
<feature type="region of interest" description="Disordered" evidence="1">
    <location>
        <begin position="104"/>
        <end position="155"/>
    </location>
</feature>
<proteinExistence type="predicted"/>
<feature type="region of interest" description="Disordered" evidence="1">
    <location>
        <begin position="245"/>
        <end position="269"/>
    </location>
</feature>
<accession>A0ABT5MT02</accession>
<organism evidence="2 3">
    <name type="scientific">Mannheimia cairinae</name>
    <dbReference type="NCBI Taxonomy" id="3025936"/>
    <lineage>
        <taxon>Bacteria</taxon>
        <taxon>Pseudomonadati</taxon>
        <taxon>Pseudomonadota</taxon>
        <taxon>Gammaproteobacteria</taxon>
        <taxon>Pasteurellales</taxon>
        <taxon>Pasteurellaceae</taxon>
        <taxon>Mannheimia</taxon>
    </lineage>
</organism>
<comment type="caution">
    <text evidence="2">The sequence shown here is derived from an EMBL/GenBank/DDBJ whole genome shotgun (WGS) entry which is preliminary data.</text>
</comment>
<sequence length="269" mass="31447">MRFSTYINSQKCIEWGLNANQGALFDLLNQAASWAKEIIIDDVVYYWVSRNAVIEELPLFYSKPDTVYRHFSELHKKGLIVYQKHGEKDLIRLTEKGKTWNEFSSDLNPTLGNKSESARKQIRKSSDLNPTNNNTNYKNTNDHNNTLQPKTAATSPKRKYIFSEVDMRLAKDIFAKIKKLNPNHKEPIFEAWANDVRLLSEIDGKNHAEIFELFSWANQDSFWQTNILSPRKLREKWDVLTLQRGRKKPQRGDNMQAEWNTPEAWAEVL</sequence>
<evidence type="ECO:0000313" key="2">
    <source>
        <dbReference type="EMBL" id="MDD0824634.1"/>
    </source>
</evidence>
<feature type="compositionally biased region" description="Low complexity" evidence="1">
    <location>
        <begin position="129"/>
        <end position="146"/>
    </location>
</feature>